<dbReference type="Proteomes" id="UP000626148">
    <property type="component" value="Unassembled WGS sequence"/>
</dbReference>
<comment type="caution">
    <text evidence="6">The sequence shown here is derived from an EMBL/GenBank/DDBJ whole genome shotgun (WGS) entry which is preliminary data.</text>
</comment>
<keyword evidence="4" id="KW-0804">Transcription</keyword>
<feature type="domain" description="HTH lysR-type" evidence="5">
    <location>
        <begin position="6"/>
        <end position="63"/>
    </location>
</feature>
<comment type="similarity">
    <text evidence="1">Belongs to the LysR transcriptional regulatory family.</text>
</comment>
<dbReference type="PANTHER" id="PTHR30126:SF4">
    <property type="entry name" value="LYSR FAMILY TRANSCRIPTIONAL REGULATOR"/>
    <property type="match status" value="1"/>
</dbReference>
<proteinExistence type="inferred from homology"/>
<evidence type="ECO:0000256" key="3">
    <source>
        <dbReference type="ARBA" id="ARBA00023125"/>
    </source>
</evidence>
<evidence type="ECO:0000256" key="4">
    <source>
        <dbReference type="ARBA" id="ARBA00023163"/>
    </source>
</evidence>
<dbReference type="InterPro" id="IPR036390">
    <property type="entry name" value="WH_DNA-bd_sf"/>
</dbReference>
<keyword evidence="3" id="KW-0238">DNA-binding</keyword>
<dbReference type="Pfam" id="PF03466">
    <property type="entry name" value="LysR_substrate"/>
    <property type="match status" value="1"/>
</dbReference>
<accession>A0A918K9S6</accession>
<dbReference type="Pfam" id="PF00126">
    <property type="entry name" value="HTH_1"/>
    <property type="match status" value="1"/>
</dbReference>
<name>A0A918K9S6_9GAMM</name>
<dbReference type="PANTHER" id="PTHR30126">
    <property type="entry name" value="HTH-TYPE TRANSCRIPTIONAL REGULATOR"/>
    <property type="match status" value="1"/>
</dbReference>
<evidence type="ECO:0000256" key="1">
    <source>
        <dbReference type="ARBA" id="ARBA00009437"/>
    </source>
</evidence>
<dbReference type="InterPro" id="IPR000847">
    <property type="entry name" value="LysR_HTH_N"/>
</dbReference>
<dbReference type="AlphaFoldDB" id="A0A918K9S6"/>
<keyword evidence="7" id="KW-1185">Reference proteome</keyword>
<evidence type="ECO:0000256" key="2">
    <source>
        <dbReference type="ARBA" id="ARBA00023015"/>
    </source>
</evidence>
<evidence type="ECO:0000313" key="6">
    <source>
        <dbReference type="EMBL" id="GGX55224.1"/>
    </source>
</evidence>
<gene>
    <name evidence="6" type="ORF">GCM10007392_23590</name>
</gene>
<dbReference type="InterPro" id="IPR036388">
    <property type="entry name" value="WH-like_DNA-bd_sf"/>
</dbReference>
<organism evidence="6 7">
    <name type="scientific">Saccharospirillum salsuginis</name>
    <dbReference type="NCBI Taxonomy" id="418750"/>
    <lineage>
        <taxon>Bacteria</taxon>
        <taxon>Pseudomonadati</taxon>
        <taxon>Pseudomonadota</taxon>
        <taxon>Gammaproteobacteria</taxon>
        <taxon>Oceanospirillales</taxon>
        <taxon>Saccharospirillaceae</taxon>
        <taxon>Saccharospirillum</taxon>
    </lineage>
</organism>
<dbReference type="Gene3D" id="1.10.10.10">
    <property type="entry name" value="Winged helix-like DNA-binding domain superfamily/Winged helix DNA-binding domain"/>
    <property type="match status" value="1"/>
</dbReference>
<dbReference type="EMBL" id="BMXR01000005">
    <property type="protein sequence ID" value="GGX55224.1"/>
    <property type="molecule type" value="Genomic_DNA"/>
</dbReference>
<dbReference type="RefSeq" id="WP_189608782.1">
    <property type="nucleotide sequence ID" value="NZ_BMXR01000005.1"/>
</dbReference>
<evidence type="ECO:0000313" key="7">
    <source>
        <dbReference type="Proteomes" id="UP000626148"/>
    </source>
</evidence>
<dbReference type="GO" id="GO:0000976">
    <property type="term" value="F:transcription cis-regulatory region binding"/>
    <property type="evidence" value="ECO:0007669"/>
    <property type="project" value="TreeGrafter"/>
</dbReference>
<reference evidence="6" key="2">
    <citation type="submission" date="2020-09" db="EMBL/GenBank/DDBJ databases">
        <authorList>
            <person name="Sun Q."/>
            <person name="Kim S."/>
        </authorList>
    </citation>
    <scope>NUCLEOTIDE SEQUENCE</scope>
    <source>
        <strain evidence="6">KCTC 22169</strain>
    </source>
</reference>
<dbReference type="InterPro" id="IPR005119">
    <property type="entry name" value="LysR_subst-bd"/>
</dbReference>
<reference evidence="6" key="1">
    <citation type="journal article" date="2014" name="Int. J. Syst. Evol. Microbiol.">
        <title>Complete genome sequence of Corynebacterium casei LMG S-19264T (=DSM 44701T), isolated from a smear-ripened cheese.</title>
        <authorList>
            <consortium name="US DOE Joint Genome Institute (JGI-PGF)"/>
            <person name="Walter F."/>
            <person name="Albersmeier A."/>
            <person name="Kalinowski J."/>
            <person name="Ruckert C."/>
        </authorList>
    </citation>
    <scope>NUCLEOTIDE SEQUENCE</scope>
    <source>
        <strain evidence="6">KCTC 22169</strain>
    </source>
</reference>
<keyword evidence="2" id="KW-0805">Transcription regulation</keyword>
<dbReference type="SUPFAM" id="SSF46785">
    <property type="entry name" value="Winged helix' DNA-binding domain"/>
    <property type="match status" value="1"/>
</dbReference>
<sequence>MAHNPITLDLLRALDAIDQRGSFAAAATALHKVPSALTYTVQKVEQDLGIDLFDRSGHRAKMTPAGRLILDEGRGILRDIDTLASSAKKIASGWEPELRIGVDTIFEPSRLFSLIQAFNQEHPYIKVHLIHGALSGTWELLINGSADLILSGDGLDPKAEGYEIKRLAEMKRVFVVSKDHPLASKSCTVSEEEIAEYPTIVVKDTTQLLAPKTVGWTRHHRMVTVPTMQDKIEAQIAGLGVGFLPLHRIKHYLDSGDLVPVKVSQPDEPFKAILAYQKGNTGKALNWFREHITAEVLGLDLQV</sequence>
<protein>
    <submittedName>
        <fullName evidence="6">LysR family transcriptional regulator</fullName>
    </submittedName>
</protein>
<dbReference type="Gene3D" id="3.40.190.10">
    <property type="entry name" value="Periplasmic binding protein-like II"/>
    <property type="match status" value="2"/>
</dbReference>
<dbReference type="SUPFAM" id="SSF53850">
    <property type="entry name" value="Periplasmic binding protein-like II"/>
    <property type="match status" value="1"/>
</dbReference>
<evidence type="ECO:0000259" key="5">
    <source>
        <dbReference type="PROSITE" id="PS50931"/>
    </source>
</evidence>
<dbReference type="PROSITE" id="PS50931">
    <property type="entry name" value="HTH_LYSR"/>
    <property type="match status" value="1"/>
</dbReference>
<dbReference type="GO" id="GO:0003700">
    <property type="term" value="F:DNA-binding transcription factor activity"/>
    <property type="evidence" value="ECO:0007669"/>
    <property type="project" value="InterPro"/>
</dbReference>